<evidence type="ECO:0000259" key="1">
    <source>
        <dbReference type="PROSITE" id="PS51186"/>
    </source>
</evidence>
<dbReference type="InterPro" id="IPR016181">
    <property type="entry name" value="Acyl_CoA_acyltransferase"/>
</dbReference>
<evidence type="ECO:0000313" key="2">
    <source>
        <dbReference type="EMBL" id="MBK3496388.1"/>
    </source>
</evidence>
<dbReference type="Proteomes" id="UP000618943">
    <property type="component" value="Unassembled WGS sequence"/>
</dbReference>
<organism evidence="2 3">
    <name type="scientific">Viridibacillus soli</name>
    <dbReference type="NCBI Taxonomy" id="2798301"/>
    <lineage>
        <taxon>Bacteria</taxon>
        <taxon>Bacillati</taxon>
        <taxon>Bacillota</taxon>
        <taxon>Bacilli</taxon>
        <taxon>Bacillales</taxon>
        <taxon>Caryophanaceae</taxon>
        <taxon>Viridibacillus</taxon>
    </lineage>
</organism>
<dbReference type="SUPFAM" id="SSF55729">
    <property type="entry name" value="Acyl-CoA N-acyltransferases (Nat)"/>
    <property type="match status" value="1"/>
</dbReference>
<sequence length="187" mass="22203">MDFTKIFKEFPVIETQKIRLRKLRLEDAPALLKYYSNENVYRNLDWNGPETLERSYEVIKLWNKGYDAGWIIRFAIADKVTDEIIGTIFLSEFEGKRAEIGYELSEQYWRRGIMSEAVHEVLSIGFNHLDLVRIQAFVSDENLASKVILKKLYFKEEGYLRKFECHSVTGEYKDMWLYSLLNTEFQS</sequence>
<protein>
    <submittedName>
        <fullName evidence="2">GNAT family N-acetyltransferase</fullName>
    </submittedName>
</protein>
<dbReference type="PROSITE" id="PS51186">
    <property type="entry name" value="GNAT"/>
    <property type="match status" value="1"/>
</dbReference>
<dbReference type="PANTHER" id="PTHR43792:SF9">
    <property type="entry name" value="RIBOSOMAL-PROTEIN-ALANINE ACETYLTRANSFERASE"/>
    <property type="match status" value="1"/>
</dbReference>
<dbReference type="InterPro" id="IPR000182">
    <property type="entry name" value="GNAT_dom"/>
</dbReference>
<reference evidence="2 3" key="1">
    <citation type="submission" date="2020-12" db="EMBL/GenBank/DDBJ databases">
        <title>YIM B01967 draft genome.</title>
        <authorList>
            <person name="Yan X."/>
        </authorList>
    </citation>
    <scope>NUCLEOTIDE SEQUENCE [LARGE SCALE GENOMIC DNA]</scope>
    <source>
        <strain evidence="2 3">YIM B01967</strain>
    </source>
</reference>
<gene>
    <name evidence="2" type="ORF">JFL43_16280</name>
</gene>
<dbReference type="RefSeq" id="WP_200749859.1">
    <property type="nucleotide sequence ID" value="NZ_JAEOAH010000029.1"/>
</dbReference>
<keyword evidence="3" id="KW-1185">Reference proteome</keyword>
<dbReference type="PANTHER" id="PTHR43792">
    <property type="entry name" value="GNAT FAMILY, PUTATIVE (AFU_ORTHOLOGUE AFUA_3G00765)-RELATED-RELATED"/>
    <property type="match status" value="1"/>
</dbReference>
<evidence type="ECO:0000313" key="3">
    <source>
        <dbReference type="Proteomes" id="UP000618943"/>
    </source>
</evidence>
<proteinExistence type="predicted"/>
<comment type="caution">
    <text evidence="2">The sequence shown here is derived from an EMBL/GenBank/DDBJ whole genome shotgun (WGS) entry which is preliminary data.</text>
</comment>
<dbReference type="Gene3D" id="3.40.630.30">
    <property type="match status" value="1"/>
</dbReference>
<dbReference type="EMBL" id="JAEOAH010000029">
    <property type="protein sequence ID" value="MBK3496388.1"/>
    <property type="molecule type" value="Genomic_DNA"/>
</dbReference>
<name>A0ABS1HAD0_9BACL</name>
<feature type="domain" description="N-acetyltransferase" evidence="1">
    <location>
        <begin position="18"/>
        <end position="178"/>
    </location>
</feature>
<dbReference type="Pfam" id="PF13302">
    <property type="entry name" value="Acetyltransf_3"/>
    <property type="match status" value="1"/>
</dbReference>
<accession>A0ABS1HAD0</accession>
<dbReference type="InterPro" id="IPR051531">
    <property type="entry name" value="N-acetyltransferase"/>
</dbReference>